<reference evidence="3" key="2">
    <citation type="submission" date="2021-01" db="UniProtKB">
        <authorList>
            <consortium name="EnsemblPlants"/>
        </authorList>
    </citation>
    <scope>IDENTIFICATION</scope>
</reference>
<protein>
    <recommendedName>
        <fullName evidence="5">Reverse transcriptase domain-containing protein</fullName>
    </recommendedName>
</protein>
<dbReference type="InterPro" id="IPR036691">
    <property type="entry name" value="Endo/exonu/phosph_ase_sf"/>
</dbReference>
<sequence>MITNMISKLVVSKLSTKVGHSGGIESTGRVQVGDVITAISMNNEEMQYLSVGSQIIKHNHASHAYAMLKQARGGVSSSVEAVPKALCTNMVAINQDFDLQANQDHQKASCYNQIKAIPGLSMAGDGAPFFEYLMLLFLVAYFGSSVFFFISAISSIQEVGNALVVGGYAFFFIESKTLEFSVEEGASYYLLRIFERGLTSMHSVFMGKESANQFLFHLEELISKQSPGHYVRTIREGDIFFILQLGSNAHGTFLMVSELLHGRRKGNIVILEGRLGSGWFGFGLNLRKILKPTSLSSQGLLHRIQSAPKADVVVVVGRPYNHGGAKNTGKEKISIFQNLKPSIPSNSYRDQGESYSKEDTAQFGADILSNINVIAKRDLLTLDISLPVECGKEGQWAVVSSFTKDVGSNQISHGMWPNTFKGRNIHPLSSKHRYDADEAYLPLHAPSTTFTTNETSNPPRSTTSNDTDMLPTSTIIKDTTSLSDIVISPPMKNSTPPSTIDINISPPLKNSPITNSSSPCPPQADSLQFGSVLGINLPPFTNNISQSSTTAMASATLSDLPVAPALVTAEDCHIAIPLSLYHSPGSLSDFSDLEGAVGQGNNTFKEEGHIVSWADECDGALDNVSVVSGLDCELGESDGGLVNWENVKEPLVMQPLAMANPVALLVEVVNASTQVSPWFEKRIKAFRKSVDTSLEGFKAEITGIFLALEARKKAKMGLNDCEKRLRIRNMIRGVSGSVLVMWARRMVEKIDEAMGRFSVSCKFKNVVDHFVWAFTGVYGPNSNHDRRLLWEEMAGIHSWWNVPWCIGGDFNVMRFPSKRLGANSFSSAMLDFSDFISEHNLIDLPLEGGTFTWSNSREVASRSRLDRFLLSSDLEEHFPNIRQKRLHRLLSNHFPVLLEGGNFQRGNRPFRFENMWLKAEGFVEKVRTWWESYHFQGSPSFRFASKLKALKLNLKKWNVEEFGNVEDKMNKLWKNLEALDLLEDSRPLSYDETLEKEWLRINLEKVTLMVKICWRQKSRALWIREGDRNTKFFHRIANSHGRFNTIDNLLVEGELISDPNSIAACISHFYKQLYSENEGQRPVLDEVEFSMISEEEVAWLEKPFEEEEVYGVIQGCNGNKSPGPDGFSMAFFKACWDFLKLEIMERCKFSKKWRKWILFCISTVRFLILINGSPKYFFESSRGLRQGDPLFSLLFAIVMEALSCLLDGAVLAGHILSFTVGTRSNTPPDASFEAVSGLHINLAKSKLVPVGEVTNMGELVALLGCRQSSLPMTYLGLPLGAKFKDRAIWNSILERME</sequence>
<dbReference type="Gene3D" id="3.60.10.10">
    <property type="entry name" value="Endonuclease/exonuclease/phosphatase"/>
    <property type="match status" value="1"/>
</dbReference>
<feature type="region of interest" description="Disordered" evidence="1">
    <location>
        <begin position="447"/>
        <end position="471"/>
    </location>
</feature>
<dbReference type="EnsemblPlants" id="QL03p009188:mrna">
    <property type="protein sequence ID" value="QL03p009188:mrna"/>
    <property type="gene ID" value="QL03p009188"/>
</dbReference>
<name>A0A7N2L599_QUELO</name>
<evidence type="ECO:0000313" key="3">
    <source>
        <dbReference type="EnsemblPlants" id="QL03p009188:mrna"/>
    </source>
</evidence>
<organism evidence="3 4">
    <name type="scientific">Quercus lobata</name>
    <name type="common">Valley oak</name>
    <dbReference type="NCBI Taxonomy" id="97700"/>
    <lineage>
        <taxon>Eukaryota</taxon>
        <taxon>Viridiplantae</taxon>
        <taxon>Streptophyta</taxon>
        <taxon>Embryophyta</taxon>
        <taxon>Tracheophyta</taxon>
        <taxon>Spermatophyta</taxon>
        <taxon>Magnoliopsida</taxon>
        <taxon>eudicotyledons</taxon>
        <taxon>Gunneridae</taxon>
        <taxon>Pentapetalae</taxon>
        <taxon>rosids</taxon>
        <taxon>fabids</taxon>
        <taxon>Fagales</taxon>
        <taxon>Fagaceae</taxon>
        <taxon>Quercus</taxon>
    </lineage>
</organism>
<evidence type="ECO:0008006" key="5">
    <source>
        <dbReference type="Google" id="ProtNLM"/>
    </source>
</evidence>
<dbReference type="SUPFAM" id="SSF56219">
    <property type="entry name" value="DNase I-like"/>
    <property type="match status" value="1"/>
</dbReference>
<dbReference type="EMBL" id="LRBV02000003">
    <property type="status" value="NOT_ANNOTATED_CDS"/>
    <property type="molecule type" value="Genomic_DNA"/>
</dbReference>
<dbReference type="Proteomes" id="UP000594261">
    <property type="component" value="Chromosome 3"/>
</dbReference>
<evidence type="ECO:0000256" key="2">
    <source>
        <dbReference type="SAM" id="Phobius"/>
    </source>
</evidence>
<evidence type="ECO:0000256" key="1">
    <source>
        <dbReference type="SAM" id="MobiDB-lite"/>
    </source>
</evidence>
<keyword evidence="2" id="KW-0472">Membrane</keyword>
<reference evidence="3 4" key="1">
    <citation type="journal article" date="2016" name="G3 (Bethesda)">
        <title>First Draft Assembly and Annotation of the Genome of a California Endemic Oak Quercus lobata Nee (Fagaceae).</title>
        <authorList>
            <person name="Sork V.L."/>
            <person name="Fitz-Gibbon S.T."/>
            <person name="Puiu D."/>
            <person name="Crepeau M."/>
            <person name="Gugger P.F."/>
            <person name="Sherman R."/>
            <person name="Stevens K."/>
            <person name="Langley C.H."/>
            <person name="Pellegrini M."/>
            <person name="Salzberg S.L."/>
        </authorList>
    </citation>
    <scope>NUCLEOTIDE SEQUENCE [LARGE SCALE GENOMIC DNA]</scope>
    <source>
        <strain evidence="3 4">cv. SW786</strain>
    </source>
</reference>
<dbReference type="Gramene" id="QL03p009188:mrna">
    <property type="protein sequence ID" value="QL03p009188:mrna"/>
    <property type="gene ID" value="QL03p009188"/>
</dbReference>
<accession>A0A7N2L599</accession>
<dbReference type="PANTHER" id="PTHR33710:SF64">
    <property type="entry name" value="ENDONUCLEASE_EXONUCLEASE_PHOSPHATASE DOMAIN-CONTAINING PROTEIN"/>
    <property type="match status" value="1"/>
</dbReference>
<evidence type="ECO:0000313" key="4">
    <source>
        <dbReference type="Proteomes" id="UP000594261"/>
    </source>
</evidence>
<proteinExistence type="predicted"/>
<dbReference type="InParanoid" id="A0A7N2L599"/>
<dbReference type="PANTHER" id="PTHR33710">
    <property type="entry name" value="BNAC02G09200D PROTEIN"/>
    <property type="match status" value="1"/>
</dbReference>
<feature type="transmembrane region" description="Helical" evidence="2">
    <location>
        <begin position="132"/>
        <end position="153"/>
    </location>
</feature>
<keyword evidence="4" id="KW-1185">Reference proteome</keyword>
<keyword evidence="2" id="KW-0812">Transmembrane</keyword>
<keyword evidence="2" id="KW-1133">Transmembrane helix</keyword>